<accession>A0ABN5I2S1</accession>
<gene>
    <name evidence="1" type="ORF">C4B68_12755</name>
</gene>
<protein>
    <submittedName>
        <fullName evidence="1">Uncharacterized protein</fullName>
    </submittedName>
</protein>
<organism evidence="1 2">
    <name type="scientific">Streptomyces dengpaensis</name>
    <dbReference type="NCBI Taxonomy" id="2049881"/>
    <lineage>
        <taxon>Bacteria</taxon>
        <taxon>Bacillati</taxon>
        <taxon>Actinomycetota</taxon>
        <taxon>Actinomycetes</taxon>
        <taxon>Kitasatosporales</taxon>
        <taxon>Streptomycetaceae</taxon>
        <taxon>Streptomyces</taxon>
    </lineage>
</organism>
<keyword evidence="2" id="KW-1185">Reference proteome</keyword>
<dbReference type="RefSeq" id="WP_099499899.1">
    <property type="nucleotide sequence ID" value="NZ_CP026652.1"/>
</dbReference>
<sequence length="153" mass="17132">MTYKTPPTYLGSGDPARQRKDYYPPWLDNLADDVTLEAGVFNGTIHGAKDVFAILSYARTLYEFQDFIYIGKYGENGFVEDYAATVDGRPIANIAVVYKNEEGKTQHLVMNHRPLPMLQYFSRKLGEHFAGTEYAKYCADPSAGTDPSDADRG</sequence>
<evidence type="ECO:0000313" key="1">
    <source>
        <dbReference type="EMBL" id="AVH56497.1"/>
    </source>
</evidence>
<evidence type="ECO:0000313" key="2">
    <source>
        <dbReference type="Proteomes" id="UP000238413"/>
    </source>
</evidence>
<dbReference type="EMBL" id="CP026652">
    <property type="protein sequence ID" value="AVH56497.1"/>
    <property type="molecule type" value="Genomic_DNA"/>
</dbReference>
<proteinExistence type="predicted"/>
<dbReference type="Proteomes" id="UP000238413">
    <property type="component" value="Chromosome"/>
</dbReference>
<name>A0ABN5I2S1_9ACTN</name>
<dbReference type="Gene3D" id="3.10.450.50">
    <property type="match status" value="1"/>
</dbReference>
<reference evidence="1 2" key="1">
    <citation type="submission" date="2018-02" db="EMBL/GenBank/DDBJ databases">
        <title>Complete genome sequence of Streptomyces dengpaensis, the producer of angucyclines.</title>
        <authorList>
            <person name="Yumei L."/>
        </authorList>
    </citation>
    <scope>NUCLEOTIDE SEQUENCE [LARGE SCALE GENOMIC DNA]</scope>
    <source>
        <strain evidence="1 2">XZHG99</strain>
    </source>
</reference>